<evidence type="ECO:0000256" key="1">
    <source>
        <dbReference type="ARBA" id="ARBA00004123"/>
    </source>
</evidence>
<evidence type="ECO:0000313" key="10">
    <source>
        <dbReference type="EMBL" id="CRG86471.1"/>
    </source>
</evidence>
<proteinExistence type="predicted"/>
<dbReference type="InterPro" id="IPR007219">
    <property type="entry name" value="XnlR_reg_dom"/>
</dbReference>
<dbReference type="SUPFAM" id="SSF57701">
    <property type="entry name" value="Zn2/Cys6 DNA-binding domain"/>
    <property type="match status" value="1"/>
</dbReference>
<dbReference type="PROSITE" id="PS50048">
    <property type="entry name" value="ZN2_CY6_FUNGAL_2"/>
    <property type="match status" value="1"/>
</dbReference>
<gene>
    <name evidence="10" type="ORF">PISL3812_03477</name>
</gene>
<evidence type="ECO:0000256" key="5">
    <source>
        <dbReference type="ARBA" id="ARBA00023163"/>
    </source>
</evidence>
<feature type="region of interest" description="Disordered" evidence="7">
    <location>
        <begin position="561"/>
        <end position="593"/>
    </location>
</feature>
<evidence type="ECO:0000256" key="6">
    <source>
        <dbReference type="ARBA" id="ARBA00023242"/>
    </source>
</evidence>
<dbReference type="InterPro" id="IPR036864">
    <property type="entry name" value="Zn2-C6_fun-type_DNA-bd_sf"/>
</dbReference>
<dbReference type="GO" id="GO:0008270">
    <property type="term" value="F:zinc ion binding"/>
    <property type="evidence" value="ECO:0007669"/>
    <property type="project" value="InterPro"/>
</dbReference>
<dbReference type="InterPro" id="IPR001138">
    <property type="entry name" value="Zn2Cys6_DnaBD"/>
</dbReference>
<sequence length="747" mass="83305">MHGTNRKQRRAAIACTACRQSKIKCSGDEPCLNCRRRSLTCQFSEGNNKILVSERYLRDLQKKVYDWQRAASAKRPREDLFRFDDLDAGNTVDNFGTPAGLLGPRPEESSTSPITELSCNIWASPFTLPTPVINNTHQEQRQWIWLAPSSAWSLTARLIVMMTEKPDLDSNKDRPQFYLDGDIYPFAWPRTTTPGLPDTTGLPSLNYALYLFQTVQFHLRRTYRFFDEDSFINHIHKFYDSASDEKAVQPRFWFVQFLMVLALGNAFLSRPRNQKDPPGSKYFSRAMSAMPNYTSTGKDSLLAIEALALVGLYLYAIDHRESAHVHVCHAIRIAQMEGMHTQLPEDVLGTIYKTEKTQLGTFLEITRSILETMARYAEEIEKMVHVNFHGSMDNVPEETRHTILLYHQCVIVATRPLLLSVLKERQEKLGRAEEDWQKFLALPMSLISIGIKSAEKTLQIIGDGNGLLETFLPFDLELTYAAALHLTMANALFPSSTDNRSYSQAAHSILDEMILCGNRVAEARKGELTRIEGLFQDLAKRVEQEGLRILTLADPGLAEVTPVNVPGEDNSEEAPVTESVMAPRSSARDTRPFSACSSTPAIIDSLDSVGISSYEFLSIVDQINNPGVNNRSSAHQSIYLNKANSNKDLTFEQIFPTKMKFFTALALSTMLPAAFAAAFAAPVSSLEKKSCSASSCLCNGIQGQFCGDESINAECLNTHVYECQSGTGYACDYGHRDSCAACGSLSC</sequence>
<dbReference type="InterPro" id="IPR051711">
    <property type="entry name" value="Stress_Response_Reg"/>
</dbReference>
<keyword evidence="5" id="KW-0804">Transcription</keyword>
<evidence type="ECO:0000259" key="9">
    <source>
        <dbReference type="PROSITE" id="PS50048"/>
    </source>
</evidence>
<evidence type="ECO:0000256" key="7">
    <source>
        <dbReference type="SAM" id="MobiDB-lite"/>
    </source>
</evidence>
<dbReference type="EMBL" id="CVMT01000002">
    <property type="protein sequence ID" value="CRG86471.1"/>
    <property type="molecule type" value="Genomic_DNA"/>
</dbReference>
<dbReference type="CDD" id="cd00067">
    <property type="entry name" value="GAL4"/>
    <property type="match status" value="1"/>
</dbReference>
<evidence type="ECO:0000256" key="3">
    <source>
        <dbReference type="ARBA" id="ARBA00023015"/>
    </source>
</evidence>
<evidence type="ECO:0000256" key="4">
    <source>
        <dbReference type="ARBA" id="ARBA00023125"/>
    </source>
</evidence>
<dbReference type="CDD" id="cd12148">
    <property type="entry name" value="fungal_TF_MHR"/>
    <property type="match status" value="1"/>
</dbReference>
<keyword evidence="6" id="KW-0539">Nucleus</keyword>
<evidence type="ECO:0000256" key="2">
    <source>
        <dbReference type="ARBA" id="ARBA00022723"/>
    </source>
</evidence>
<comment type="subcellular location">
    <subcellularLocation>
        <location evidence="1">Nucleus</location>
    </subcellularLocation>
</comment>
<dbReference type="AlphaFoldDB" id="A0A0U1LUZ6"/>
<dbReference type="GO" id="GO:0043565">
    <property type="term" value="F:sequence-specific DNA binding"/>
    <property type="evidence" value="ECO:0007669"/>
    <property type="project" value="TreeGrafter"/>
</dbReference>
<keyword evidence="8" id="KW-0472">Membrane</keyword>
<keyword evidence="4" id="KW-0238">DNA-binding</keyword>
<dbReference type="GO" id="GO:0000981">
    <property type="term" value="F:DNA-binding transcription factor activity, RNA polymerase II-specific"/>
    <property type="evidence" value="ECO:0007669"/>
    <property type="project" value="InterPro"/>
</dbReference>
<keyword evidence="8" id="KW-1133">Transmembrane helix</keyword>
<dbReference type="GO" id="GO:0005634">
    <property type="term" value="C:nucleus"/>
    <property type="evidence" value="ECO:0007669"/>
    <property type="project" value="UniProtKB-SubCell"/>
</dbReference>
<protein>
    <submittedName>
        <fullName evidence="10">Putative transcriptional regulatory protein C530,08</fullName>
    </submittedName>
</protein>
<dbReference type="Gene3D" id="4.10.240.10">
    <property type="entry name" value="Zn(2)-C6 fungal-type DNA-binding domain"/>
    <property type="match status" value="1"/>
</dbReference>
<evidence type="ECO:0000313" key="11">
    <source>
        <dbReference type="Proteomes" id="UP000054383"/>
    </source>
</evidence>
<dbReference type="OrthoDB" id="4222158at2759"/>
<keyword evidence="3" id="KW-0805">Transcription regulation</keyword>
<feature type="transmembrane region" description="Helical" evidence="8">
    <location>
        <begin position="661"/>
        <end position="681"/>
    </location>
</feature>
<dbReference type="PROSITE" id="PS00463">
    <property type="entry name" value="ZN2_CY6_FUNGAL_1"/>
    <property type="match status" value="1"/>
</dbReference>
<dbReference type="Pfam" id="PF04082">
    <property type="entry name" value="Fungal_trans"/>
    <property type="match status" value="1"/>
</dbReference>
<dbReference type="GO" id="GO:0045944">
    <property type="term" value="P:positive regulation of transcription by RNA polymerase II"/>
    <property type="evidence" value="ECO:0007669"/>
    <property type="project" value="TreeGrafter"/>
</dbReference>
<dbReference type="Pfam" id="PF00172">
    <property type="entry name" value="Zn_clus"/>
    <property type="match status" value="1"/>
</dbReference>
<dbReference type="SMART" id="SM00066">
    <property type="entry name" value="GAL4"/>
    <property type="match status" value="1"/>
</dbReference>
<reference evidence="10 11" key="1">
    <citation type="submission" date="2015-04" db="EMBL/GenBank/DDBJ databases">
        <authorList>
            <person name="Syromyatnikov M.Y."/>
            <person name="Popov V.N."/>
        </authorList>
    </citation>
    <scope>NUCLEOTIDE SEQUENCE [LARGE SCALE GENOMIC DNA]</scope>
    <source>
        <strain evidence="10">WF-38-12</strain>
    </source>
</reference>
<dbReference type="PANTHER" id="PTHR47540">
    <property type="entry name" value="THIAMINE REPRESSIBLE GENES REGULATORY PROTEIN THI5"/>
    <property type="match status" value="1"/>
</dbReference>
<dbReference type="PANTHER" id="PTHR47540:SF6">
    <property type="entry name" value="ZN(II)2CYS6 TRANSCRIPTION FACTOR (EUROFUNG)"/>
    <property type="match status" value="1"/>
</dbReference>
<dbReference type="Proteomes" id="UP000054383">
    <property type="component" value="Unassembled WGS sequence"/>
</dbReference>
<keyword evidence="11" id="KW-1185">Reference proteome</keyword>
<organism evidence="10 11">
    <name type="scientific">Talaromyces islandicus</name>
    <name type="common">Penicillium islandicum</name>
    <dbReference type="NCBI Taxonomy" id="28573"/>
    <lineage>
        <taxon>Eukaryota</taxon>
        <taxon>Fungi</taxon>
        <taxon>Dikarya</taxon>
        <taxon>Ascomycota</taxon>
        <taxon>Pezizomycotina</taxon>
        <taxon>Eurotiomycetes</taxon>
        <taxon>Eurotiomycetidae</taxon>
        <taxon>Eurotiales</taxon>
        <taxon>Trichocomaceae</taxon>
        <taxon>Talaromyces</taxon>
        <taxon>Talaromyces sect. Islandici</taxon>
    </lineage>
</organism>
<accession>A0A0U1LUZ6</accession>
<evidence type="ECO:0000256" key="8">
    <source>
        <dbReference type="SAM" id="Phobius"/>
    </source>
</evidence>
<name>A0A0U1LUZ6_TALIS</name>
<dbReference type="STRING" id="28573.A0A0U1LUZ6"/>
<dbReference type="GO" id="GO:0006351">
    <property type="term" value="P:DNA-templated transcription"/>
    <property type="evidence" value="ECO:0007669"/>
    <property type="project" value="InterPro"/>
</dbReference>
<keyword evidence="8" id="KW-0812">Transmembrane</keyword>
<keyword evidence="2" id="KW-0479">Metal-binding</keyword>
<feature type="domain" description="Zn(2)-C6 fungal-type" evidence="9">
    <location>
        <begin position="14"/>
        <end position="43"/>
    </location>
</feature>